<evidence type="ECO:0000259" key="10">
    <source>
        <dbReference type="PROSITE" id="PS50986"/>
    </source>
</evidence>
<reference evidence="11" key="1">
    <citation type="thesis" date="2020" institute="ProQuest LLC" country="789 East Eisenhower Parkway, Ann Arbor, MI, USA">
        <title>Comparative Genomics and Chromosome Evolution.</title>
        <authorList>
            <person name="Mudd A.B."/>
        </authorList>
    </citation>
    <scope>NUCLEOTIDE SEQUENCE</scope>
    <source>
        <strain evidence="11">Female2</strain>
        <tissue evidence="11">Blood</tissue>
    </source>
</reference>
<dbReference type="PANTHER" id="PTHR46876">
    <property type="entry name" value="LOW-DENSITY LIPOPROTEIN RECEPTOR-RELATED PROTEIN 11"/>
    <property type="match status" value="1"/>
</dbReference>
<comment type="caution">
    <text evidence="11">The sequence shown here is derived from an EMBL/GenBank/DDBJ whole genome shotgun (WGS) entry which is preliminary data.</text>
</comment>
<keyword evidence="6" id="KW-0325">Glycoprotein</keyword>
<dbReference type="Pfam" id="PF07502">
    <property type="entry name" value="MANEC"/>
    <property type="match status" value="1"/>
</dbReference>
<keyword evidence="3 9" id="KW-0732">Signal</keyword>
<comment type="subcellular location">
    <subcellularLocation>
        <location evidence="1">Membrane</location>
        <topology evidence="1">Single-pass type I membrane protein</topology>
    </subcellularLocation>
</comment>
<gene>
    <name evidence="11" type="ORF">GDO86_005059</name>
</gene>
<feature type="compositionally biased region" description="Polar residues" evidence="7">
    <location>
        <begin position="127"/>
        <end position="152"/>
    </location>
</feature>
<dbReference type="PROSITE" id="PS50986">
    <property type="entry name" value="MANSC"/>
    <property type="match status" value="1"/>
</dbReference>
<keyword evidence="2 8" id="KW-0812">Transmembrane</keyword>
<evidence type="ECO:0000256" key="5">
    <source>
        <dbReference type="ARBA" id="ARBA00023136"/>
    </source>
</evidence>
<evidence type="ECO:0000256" key="9">
    <source>
        <dbReference type="SAM" id="SignalP"/>
    </source>
</evidence>
<feature type="chain" id="PRO_5036275707" description="MANSC domain-containing protein" evidence="9">
    <location>
        <begin position="28"/>
        <end position="596"/>
    </location>
</feature>
<protein>
    <recommendedName>
        <fullName evidence="10">MANSC domain-containing protein</fullName>
    </recommendedName>
</protein>
<dbReference type="EMBL" id="JAACNH010000006">
    <property type="protein sequence ID" value="KAG8438718.1"/>
    <property type="molecule type" value="Genomic_DNA"/>
</dbReference>
<feature type="transmembrane region" description="Helical" evidence="8">
    <location>
        <begin position="550"/>
        <end position="569"/>
    </location>
</feature>
<evidence type="ECO:0000256" key="1">
    <source>
        <dbReference type="ARBA" id="ARBA00004479"/>
    </source>
</evidence>
<dbReference type="InterPro" id="IPR013980">
    <property type="entry name" value="MANSC_dom"/>
</dbReference>
<keyword evidence="12" id="KW-1185">Reference proteome</keyword>
<feature type="signal peptide" evidence="9">
    <location>
        <begin position="1"/>
        <end position="27"/>
    </location>
</feature>
<evidence type="ECO:0000256" key="3">
    <source>
        <dbReference type="ARBA" id="ARBA00022729"/>
    </source>
</evidence>
<feature type="region of interest" description="Disordered" evidence="7">
    <location>
        <begin position="322"/>
        <end position="355"/>
    </location>
</feature>
<evidence type="ECO:0000256" key="4">
    <source>
        <dbReference type="ARBA" id="ARBA00022989"/>
    </source>
</evidence>
<feature type="compositionally biased region" description="Polar residues" evidence="7">
    <location>
        <begin position="275"/>
        <end position="285"/>
    </location>
</feature>
<feature type="compositionally biased region" description="Polar residues" evidence="7">
    <location>
        <begin position="161"/>
        <end position="175"/>
    </location>
</feature>
<keyword evidence="5 8" id="KW-0472">Membrane</keyword>
<dbReference type="SMART" id="SM00765">
    <property type="entry name" value="MANEC"/>
    <property type="match status" value="1"/>
</dbReference>
<dbReference type="EMBL" id="JAACNH010000006">
    <property type="protein sequence ID" value="KAG8438719.1"/>
    <property type="molecule type" value="Genomic_DNA"/>
</dbReference>
<feature type="domain" description="MANSC" evidence="10">
    <location>
        <begin position="34"/>
        <end position="118"/>
    </location>
</feature>
<dbReference type="PANTHER" id="PTHR46876:SF1">
    <property type="entry name" value="LOW-DENSITY LIPOPROTEIN RECEPTOR-RELATED PROTEIN 11"/>
    <property type="match status" value="1"/>
</dbReference>
<feature type="compositionally biased region" description="Basic and acidic residues" evidence="7">
    <location>
        <begin position="227"/>
        <end position="236"/>
    </location>
</feature>
<feature type="compositionally biased region" description="Basic and acidic residues" evidence="7">
    <location>
        <begin position="339"/>
        <end position="348"/>
    </location>
</feature>
<dbReference type="GO" id="GO:0016020">
    <property type="term" value="C:membrane"/>
    <property type="evidence" value="ECO:0007669"/>
    <property type="project" value="UniProtKB-SubCell"/>
</dbReference>
<feature type="region of interest" description="Disordered" evidence="7">
    <location>
        <begin position="126"/>
        <end position="285"/>
    </location>
</feature>
<evidence type="ECO:0000256" key="8">
    <source>
        <dbReference type="SAM" id="Phobius"/>
    </source>
</evidence>
<feature type="compositionally biased region" description="Polar residues" evidence="7">
    <location>
        <begin position="217"/>
        <end position="226"/>
    </location>
</feature>
<dbReference type="Proteomes" id="UP000812440">
    <property type="component" value="Chromosome 3"/>
</dbReference>
<evidence type="ECO:0000313" key="12">
    <source>
        <dbReference type="Proteomes" id="UP000812440"/>
    </source>
</evidence>
<dbReference type="InterPro" id="IPR011106">
    <property type="entry name" value="MANSC_N"/>
</dbReference>
<sequence>MGTWLALFPSIVLLTALYCSKPGLCKAQSCLSQPLVDMTLAVNEDVLRSVRGTDPLIVSSPEECASQCCTEHSIAGDRRCNLYIFDNRKFNKHPNCYLFHCPTVNQCPMKRTKGVISYRILPENEDTWASSPNKQVSGGSNRSNKLSSSKPSEGSMELDISKSSQSSRNGESASVHSHGDVEDSQYLEGKKFGSSVNSKDAGKISDNSEDPQDSEANKSSPSVNSQGHKEDVHSQDAGKISDNSEDPQDSESNKSSPSVNSQGHLSKIPEDKKQPQNSAKGSEMQIQVGSLVKDSASQNRITSQMIDLAKDIEKQLDIMESEPAKHPSLSDISPSDTLESVHKLESSAKESNPASGKIPVTLHTFTRLQWKLPTAAPDIVKPSTSTFSLLYHTQANNQGPNNSQNKLDVIEAQSVGIGSDNAVSSSRYNLNVPMESSTAKAPMSENLVTRKKLLDIDHETKFPSLNTTFLSVALPTEGPKVMEPNPELPSNKTEKVTNTMTFSLASTKSTLPEDLKLSPSSAHNDVQNNEVRKLETPEMSGNSHMDERNGLVAALVFGVIFLLVVIGLIGRKISEARRRNQYNKLDYLINGMYVDT</sequence>
<evidence type="ECO:0000256" key="2">
    <source>
        <dbReference type="ARBA" id="ARBA00022692"/>
    </source>
</evidence>
<proteinExistence type="predicted"/>
<evidence type="ECO:0000256" key="7">
    <source>
        <dbReference type="SAM" id="MobiDB-lite"/>
    </source>
</evidence>
<evidence type="ECO:0000256" key="6">
    <source>
        <dbReference type="ARBA" id="ARBA00023180"/>
    </source>
</evidence>
<dbReference type="AlphaFoldDB" id="A0A8T2J5U5"/>
<organism evidence="11 12">
    <name type="scientific">Hymenochirus boettgeri</name>
    <name type="common">Congo dwarf clawed frog</name>
    <dbReference type="NCBI Taxonomy" id="247094"/>
    <lineage>
        <taxon>Eukaryota</taxon>
        <taxon>Metazoa</taxon>
        <taxon>Chordata</taxon>
        <taxon>Craniata</taxon>
        <taxon>Vertebrata</taxon>
        <taxon>Euteleostomi</taxon>
        <taxon>Amphibia</taxon>
        <taxon>Batrachia</taxon>
        <taxon>Anura</taxon>
        <taxon>Pipoidea</taxon>
        <taxon>Pipidae</taxon>
        <taxon>Pipinae</taxon>
        <taxon>Hymenochirus</taxon>
    </lineage>
</organism>
<evidence type="ECO:0000313" key="11">
    <source>
        <dbReference type="EMBL" id="KAG8438718.1"/>
    </source>
</evidence>
<keyword evidence="4 8" id="KW-1133">Transmembrane helix</keyword>
<name>A0A8T2J5U5_9PIPI</name>
<dbReference type="OrthoDB" id="10071013at2759"/>
<accession>A0A8T2J5U5</accession>